<reference evidence="2" key="1">
    <citation type="journal article" date="1994" name="J. Antibiot.">
        <title>Isolation and characterization of linear plasmids from lankacidin-producing Streptomyces species.</title>
        <authorList>
            <person name="Kinashi H."/>
            <person name="Mori E."/>
            <person name="Hatani A."/>
            <person name="Nimi O."/>
        </authorList>
    </citation>
    <scope>NUCLEOTIDE SEQUENCE</scope>
    <source>
        <strain evidence="2">7434AN4</strain>
        <plasmid evidence="2">pSLA2-S</plasmid>
    </source>
</reference>
<protein>
    <submittedName>
        <fullName evidence="2">Uncharacterized protein</fullName>
    </submittedName>
</protein>
<evidence type="ECO:0000256" key="1">
    <source>
        <dbReference type="SAM" id="MobiDB-lite"/>
    </source>
</evidence>
<organism evidence="2">
    <name type="scientific">Streptomyces rochei</name>
    <name type="common">Streptomyces parvullus</name>
    <dbReference type="NCBI Taxonomy" id="1928"/>
    <lineage>
        <taxon>Bacteria</taxon>
        <taxon>Bacillati</taxon>
        <taxon>Actinomycetota</taxon>
        <taxon>Actinomycetes</taxon>
        <taxon>Kitasatosporales</taxon>
        <taxon>Streptomycetaceae</taxon>
        <taxon>Streptomyces</taxon>
        <taxon>Streptomyces rochei group</taxon>
    </lineage>
</organism>
<geneLocation type="plasmid" evidence="2">
    <name>pSLA2-S</name>
</geneLocation>
<reference evidence="2" key="2">
    <citation type="submission" date="2014-01" db="EMBL/GenBank/DDBJ databases">
        <authorList>
            <person name="Takahama Y."/>
            <person name="Yang Y."/>
            <person name="Arakawa K."/>
            <person name="Kinashi H."/>
        </authorList>
    </citation>
    <scope>NUCLEOTIDE SEQUENCE</scope>
    <source>
        <strain evidence="2">7434AN4</strain>
        <plasmid evidence="2">pSLA2-S</plasmid>
    </source>
</reference>
<keyword evidence="2" id="KW-0614">Plasmid</keyword>
<dbReference type="AlphaFoldDB" id="A0A068Q6E7"/>
<name>A0A068Q6E7_STRRO</name>
<sequence length="82" mass="8839">MAGQTGSGDEPGAPYEAPHEVPYEAPAEAPYEAPPPGRPDRQTRTSRRWSRGAGRADYFPGDPARAVPARFRRVLTASSCGR</sequence>
<proteinExistence type="predicted"/>
<feature type="region of interest" description="Disordered" evidence="1">
    <location>
        <begin position="1"/>
        <end position="66"/>
    </location>
</feature>
<dbReference type="EMBL" id="AB905437">
    <property type="protein sequence ID" value="BAP15797.1"/>
    <property type="molecule type" value="Genomic_DNA"/>
</dbReference>
<gene>
    <name evidence="2" type="primary">pSLA2-S.13</name>
</gene>
<accession>A0A068Q6E7</accession>
<evidence type="ECO:0000313" key="2">
    <source>
        <dbReference type="EMBL" id="BAP15797.1"/>
    </source>
</evidence>